<dbReference type="PATRIC" id="fig|1280953.3.peg.1579"/>
<gene>
    <name evidence="3" type="ORF">HOC_07789</name>
</gene>
<dbReference type="SUPFAM" id="SSF49354">
    <property type="entry name" value="PapD-like"/>
    <property type="match status" value="1"/>
</dbReference>
<keyword evidence="3" id="KW-0812">Transmembrane</keyword>
<dbReference type="eggNOG" id="COG3121">
    <property type="taxonomic scope" value="Bacteria"/>
</dbReference>
<protein>
    <submittedName>
        <fullName evidence="3">Pili assembly chaperone transmembrane protein</fullName>
    </submittedName>
</protein>
<dbReference type="PANTHER" id="PTHR30251">
    <property type="entry name" value="PILUS ASSEMBLY CHAPERONE"/>
    <property type="match status" value="1"/>
</dbReference>
<feature type="signal peptide" evidence="1">
    <location>
        <begin position="1"/>
        <end position="23"/>
    </location>
</feature>
<dbReference type="Pfam" id="PF00345">
    <property type="entry name" value="PapD_N"/>
    <property type="match status" value="1"/>
</dbReference>
<dbReference type="PANTHER" id="PTHR30251:SF4">
    <property type="entry name" value="SLR1668 PROTEIN"/>
    <property type="match status" value="1"/>
</dbReference>
<dbReference type="STRING" id="1280953.HOC_07789"/>
<feature type="domain" description="Pili assembly chaperone N-terminal" evidence="2">
    <location>
        <begin position="24"/>
        <end position="140"/>
    </location>
</feature>
<dbReference type="GO" id="GO:0071555">
    <property type="term" value="P:cell wall organization"/>
    <property type="evidence" value="ECO:0007669"/>
    <property type="project" value="InterPro"/>
</dbReference>
<evidence type="ECO:0000256" key="1">
    <source>
        <dbReference type="SAM" id="SignalP"/>
    </source>
</evidence>
<dbReference type="EMBL" id="ARYL01000009">
    <property type="protein sequence ID" value="KDA03061.1"/>
    <property type="molecule type" value="Genomic_DNA"/>
</dbReference>
<dbReference type="RefSeq" id="WP_035537234.1">
    <property type="nucleotide sequence ID" value="NZ_ARYL01000009.1"/>
</dbReference>
<keyword evidence="3" id="KW-0472">Membrane</keyword>
<dbReference type="Proteomes" id="UP000024942">
    <property type="component" value="Unassembled WGS sequence"/>
</dbReference>
<evidence type="ECO:0000313" key="4">
    <source>
        <dbReference type="Proteomes" id="UP000024942"/>
    </source>
</evidence>
<feature type="chain" id="PRO_5001573345" evidence="1">
    <location>
        <begin position="24"/>
        <end position="245"/>
    </location>
</feature>
<reference evidence="3 4" key="1">
    <citation type="journal article" date="2014" name="Antonie Van Leeuwenhoek">
        <title>Hyphomonas beringensis sp. nov. and Hyphomonas chukchiensis sp. nov., isolated from surface seawater of the Bering Sea and Chukchi Sea.</title>
        <authorList>
            <person name="Li C."/>
            <person name="Lai Q."/>
            <person name="Li G."/>
            <person name="Dong C."/>
            <person name="Wang J."/>
            <person name="Liao Y."/>
            <person name="Shao Z."/>
        </authorList>
    </citation>
    <scope>NUCLEOTIDE SEQUENCE [LARGE SCALE GENOMIC DNA]</scope>
    <source>
        <strain evidence="3 4">SCH89</strain>
    </source>
</reference>
<keyword evidence="1" id="KW-0732">Signal</keyword>
<name>A0A059G8B7_9PROT</name>
<dbReference type="InterPro" id="IPR016147">
    <property type="entry name" value="Pili_assmbl_chaperone_N"/>
</dbReference>
<dbReference type="InterPro" id="IPR050643">
    <property type="entry name" value="Periplasmic_pilus_chap"/>
</dbReference>
<dbReference type="GO" id="GO:0030288">
    <property type="term" value="C:outer membrane-bounded periplasmic space"/>
    <property type="evidence" value="ECO:0007669"/>
    <property type="project" value="InterPro"/>
</dbReference>
<dbReference type="OrthoDB" id="511700at2"/>
<keyword evidence="4" id="KW-1185">Reference proteome</keyword>
<accession>A0A059G8B7</accession>
<dbReference type="AlphaFoldDB" id="A0A059G8B7"/>
<sequence>MFTRMKVAVLGAAVSSLFPSANALEIAPTMITLERDRPIATLKLANDGATEKTYELTGFSWRQRDGNDQLSKAPTLIITPPVTSLAPGEETLVRVGLASASTHSDGEETYRIRVRDITPASPNAANALRIRMEFLLPVIVPANAPQTNLRLADARERDGALCIRLRNEGNAYQKIIGIGGHNGPAEMVPVQQYILPASEATICSEALMGVPHALITAELAPTYASNAQMLYLAAGNASVPHQTDD</sequence>
<dbReference type="InterPro" id="IPR013783">
    <property type="entry name" value="Ig-like_fold"/>
</dbReference>
<evidence type="ECO:0000259" key="2">
    <source>
        <dbReference type="Pfam" id="PF00345"/>
    </source>
</evidence>
<dbReference type="Gene3D" id="2.60.40.10">
    <property type="entry name" value="Immunoglobulins"/>
    <property type="match status" value="1"/>
</dbReference>
<organism evidence="3 4">
    <name type="scientific">Hyphomonas oceanitis SCH89</name>
    <dbReference type="NCBI Taxonomy" id="1280953"/>
    <lineage>
        <taxon>Bacteria</taxon>
        <taxon>Pseudomonadati</taxon>
        <taxon>Pseudomonadota</taxon>
        <taxon>Alphaproteobacteria</taxon>
        <taxon>Hyphomonadales</taxon>
        <taxon>Hyphomonadaceae</taxon>
        <taxon>Hyphomonas</taxon>
    </lineage>
</organism>
<comment type="caution">
    <text evidence="3">The sequence shown here is derived from an EMBL/GenBank/DDBJ whole genome shotgun (WGS) entry which is preliminary data.</text>
</comment>
<evidence type="ECO:0000313" key="3">
    <source>
        <dbReference type="EMBL" id="KDA03061.1"/>
    </source>
</evidence>
<dbReference type="InterPro" id="IPR008962">
    <property type="entry name" value="PapD-like_sf"/>
</dbReference>
<proteinExistence type="predicted"/>